<dbReference type="Gene3D" id="2.60.120.260">
    <property type="entry name" value="Galactose-binding domain-like"/>
    <property type="match status" value="1"/>
</dbReference>
<dbReference type="SUPFAM" id="SSF49785">
    <property type="entry name" value="Galactose-binding domain-like"/>
    <property type="match status" value="1"/>
</dbReference>
<dbReference type="PANTHER" id="PTHR36848:SF2">
    <property type="entry name" value="SECRETED PROTEIN"/>
    <property type="match status" value="1"/>
</dbReference>
<feature type="signal peptide" evidence="1">
    <location>
        <begin position="1"/>
        <end position="18"/>
    </location>
</feature>
<dbReference type="RefSeq" id="WP_161818017.1">
    <property type="nucleotide sequence ID" value="NZ_JAACJS010000011.1"/>
</dbReference>
<dbReference type="Proteomes" id="UP000753802">
    <property type="component" value="Unassembled WGS sequence"/>
</dbReference>
<dbReference type="EMBL" id="JAACJS010000011">
    <property type="protein sequence ID" value="NCI49707.1"/>
    <property type="molecule type" value="Genomic_DNA"/>
</dbReference>
<organism evidence="2 3">
    <name type="scientific">Sediminibacterium roseum</name>
    <dbReference type="NCBI Taxonomy" id="1978412"/>
    <lineage>
        <taxon>Bacteria</taxon>
        <taxon>Pseudomonadati</taxon>
        <taxon>Bacteroidota</taxon>
        <taxon>Chitinophagia</taxon>
        <taxon>Chitinophagales</taxon>
        <taxon>Chitinophagaceae</taxon>
        <taxon>Sediminibacterium</taxon>
    </lineage>
</organism>
<evidence type="ECO:0000313" key="2">
    <source>
        <dbReference type="EMBL" id="NCI49707.1"/>
    </source>
</evidence>
<dbReference type="Pfam" id="PF17132">
    <property type="entry name" value="Glyco_hydro_106"/>
    <property type="match status" value="2"/>
</dbReference>
<evidence type="ECO:0000256" key="1">
    <source>
        <dbReference type="SAM" id="SignalP"/>
    </source>
</evidence>
<feature type="chain" id="PRO_5045302559" evidence="1">
    <location>
        <begin position="19"/>
        <end position="939"/>
    </location>
</feature>
<dbReference type="PANTHER" id="PTHR36848">
    <property type="entry name" value="DNA-BINDING PROTEIN (PUTATIVE SECRETED PROTEIN)-RELATED"/>
    <property type="match status" value="1"/>
</dbReference>
<sequence>MKNKFFLCLFFSALLIHARSQWPAVTQTAKPWTRWWWQGSAVNKKDLTAAMQQYRLAGLGGLEITPIYGVKGHEQEFIDFLSPKWMDMLQHTLQEGKRLGLGIDMANATGWPFGGPWVKPEDACKELFVKTYSLKEGEELDGLINYTQQPFYRSESGQKVDLKTLSFPVATNKGLQRYAFDQVRFEMNLKPATVVAYNQEGEMVDLGSKVDANGKLSWKAPAGNWKIYALFLGYHGKLVERAAPGGEGDVIDHFNTAALKHYLDRFDKAFAGRDITGIRSFFNDSYEVDDARGQSNWTPAFLQEFQVRRGYDLKKYLPLLLDRDSTETGRRVLADYRQTISDLLLDHFTKPWQQWANAKNKKIRNQSHGSPANILDLYAVVDMPETEGADILRFKFATSTAHVMGKPLASAETATWLNEHFQSSLGDVKQAVDKYFIGGVNHVFWHGTNYSPQDEPWPGWLFYAAVHFTPANSFWKDFSTLNNYVARCQSFLQQGKPDNDVLLYFPFNDKITDMGRDLLLHFDGMVGFERTTFKTNAEWMLKEGYAFDLISDRQVMGLKNRNTSLQTSGGGIYKTIVLSDVRYIPLETIKKLKAVAEQGATIVFYKNLPVDVPGMAELKKRQNEIVQLVDALQFTTVNPSVKKANIGKGSFLVGDDLGQLLLQAKVNRETLVDFGLQYSRRATETGRCYFISNPGNKTVNEWITLQTTENNVTLFDPMNVVYGNAKTKTANGETKVLVHLDAGESCILKTTKTFNRAGGNPYHIPTGTAEPVQGKWKLEFISGGPVLPPPVELESLGSWTELPGEAVKSFSGTAVYSVRFARPSSKAERYQLDLGTVQETAEVWINGKKIQTLIGPSFRLNIPASDLKENNLLEVKVTNGMPNRIADLDKKGVVWKKFYNTNFPARLPQNRGADGLFTAGKWQPKASGLAGPVTLQPLQ</sequence>
<proteinExistence type="predicted"/>
<keyword evidence="2" id="KW-0378">Hydrolase</keyword>
<protein>
    <submittedName>
        <fullName evidence="2">Glycoside hydrolase family 2 protein</fullName>
    </submittedName>
</protein>
<keyword evidence="3" id="KW-1185">Reference proteome</keyword>
<name>A0ABW9ZVE4_9BACT</name>
<comment type="caution">
    <text evidence="2">The sequence shown here is derived from an EMBL/GenBank/DDBJ whole genome shotgun (WGS) entry which is preliminary data.</text>
</comment>
<reference evidence="2 3" key="1">
    <citation type="submission" date="2020-01" db="EMBL/GenBank/DDBJ databases">
        <title>Genome analysis.</title>
        <authorList>
            <person name="Wu S."/>
            <person name="Wang G."/>
        </authorList>
    </citation>
    <scope>NUCLEOTIDE SEQUENCE [LARGE SCALE GENOMIC DNA]</scope>
    <source>
        <strain evidence="2 3">SYL130</strain>
    </source>
</reference>
<dbReference type="InterPro" id="IPR053161">
    <property type="entry name" value="Ulvan_degrading_GH"/>
</dbReference>
<evidence type="ECO:0000313" key="3">
    <source>
        <dbReference type="Proteomes" id="UP000753802"/>
    </source>
</evidence>
<keyword evidence="1" id="KW-0732">Signal</keyword>
<dbReference type="GO" id="GO:0016787">
    <property type="term" value="F:hydrolase activity"/>
    <property type="evidence" value="ECO:0007669"/>
    <property type="project" value="UniProtKB-KW"/>
</dbReference>
<accession>A0ABW9ZVE4</accession>
<dbReference type="InterPro" id="IPR008979">
    <property type="entry name" value="Galactose-bd-like_sf"/>
</dbReference>
<gene>
    <name evidence="2" type="ORF">GWC95_07225</name>
</gene>
<dbReference type="NCBIfam" id="NF045579">
    <property type="entry name" value="rhamnoside_JR"/>
    <property type="match status" value="1"/>
</dbReference>